<dbReference type="KEGG" id="tan:TA17500"/>
<protein>
    <submittedName>
        <fullName evidence="2">SfiI-subtelomeric related protein family member, putative</fullName>
    </submittedName>
</protein>
<feature type="compositionally biased region" description="Basic and acidic residues" evidence="1">
    <location>
        <begin position="552"/>
        <end position="563"/>
    </location>
</feature>
<dbReference type="Proteomes" id="UP000001950">
    <property type="component" value="Chromosome 1"/>
</dbReference>
<sequence>MILCIQIPIHCYIFLKILCVLLLYDNVVVWKQSFEPYPVSIYFKSHTFHDSYDFNDSPNCYDSHDFNDSYNSYDSNDSYDYDSSTFIPRLYLNFDPYYYTYVYDGNMWVLRKDLSHCYSFKLDPSMHPKDITIVTESGGSKESTTGSEESPSSSAGYTVYDHGDGIYLYDFGNARCSEVMYCGQTVSKRQSGGPYPRRIVFDTETLTFEFDFKNKTAVYKLNGGWYISEVYDNLEYFKYEFPDWICKQSYHRFGSKLSMKNLKILTSDESDGSGAKPINVHSSMLLYEKWQFGYYYPVHTLYLELRYKNQVLFKSTEYPYRGRPRIVLFDENNNTIWVFFSSGFSFSLNYIDHSDETVLKAEPSTHTEPVVESKTEPSNLVVEPIVIHSKTTSVTPPNILERRSLLISMLLKVSYPQSVIWESTNNVCITVVKIKTTKNVKYLALLLDNNMFLLLNQNNDKWTNLSNTKRDIKKFKFLDDNDSELTMSEYIVSLVDFSFCYSLHNCVIFYNNCFSTLHDDTEFGNISLFSFSLISNSFYALNADSQQKTIKPKSEIKTKEPKRNRNLLSHKVRVDHDPQNPVST</sequence>
<evidence type="ECO:0000313" key="3">
    <source>
        <dbReference type="Proteomes" id="UP000001950"/>
    </source>
</evidence>
<dbReference type="OrthoDB" id="10522832at2759"/>
<evidence type="ECO:0000256" key="1">
    <source>
        <dbReference type="SAM" id="MobiDB-lite"/>
    </source>
</evidence>
<dbReference type="VEuPathDB" id="PiroplasmaDB:TA17500"/>
<dbReference type="RefSeq" id="XP_953552.1">
    <property type="nucleotide sequence ID" value="XM_948459.1"/>
</dbReference>
<dbReference type="InParanoid" id="Q4UJ65"/>
<dbReference type="AlphaFoldDB" id="Q4UJ65"/>
<name>Q4UJ65_THEAN</name>
<reference evidence="2 3" key="1">
    <citation type="journal article" date="2005" name="Science">
        <title>Genome of the host-cell transforming parasite Theileria annulata compared with T. parva.</title>
        <authorList>
            <person name="Pain A."/>
            <person name="Renauld H."/>
            <person name="Berriman M."/>
            <person name="Murphy L."/>
            <person name="Yeats C.A."/>
            <person name="Weir W."/>
            <person name="Kerhornou A."/>
            <person name="Aslett M."/>
            <person name="Bishop R."/>
            <person name="Bouchier C."/>
            <person name="Cochet M."/>
            <person name="Coulson R.M.R."/>
            <person name="Cronin A."/>
            <person name="de Villiers E.P."/>
            <person name="Fraser A."/>
            <person name="Fosker N."/>
            <person name="Gardner M."/>
            <person name="Goble A."/>
            <person name="Griffiths-Jones S."/>
            <person name="Harris D.E."/>
            <person name="Katzer F."/>
            <person name="Larke N."/>
            <person name="Lord A."/>
            <person name="Maser P."/>
            <person name="McKellar S."/>
            <person name="Mooney P."/>
            <person name="Morton F."/>
            <person name="Nene V."/>
            <person name="O'Neil S."/>
            <person name="Price C."/>
            <person name="Quail M.A."/>
            <person name="Rabbinowitsch E."/>
            <person name="Rawlings N.D."/>
            <person name="Rutter S."/>
            <person name="Saunders D."/>
            <person name="Seeger K."/>
            <person name="Shah T."/>
            <person name="Squares R."/>
            <person name="Squares S."/>
            <person name="Tivey A."/>
            <person name="Walker A.R."/>
            <person name="Woodward J."/>
            <person name="Dobbelaere D.A.E."/>
            <person name="Langsley G."/>
            <person name="Rajandream M.A."/>
            <person name="McKeever D."/>
            <person name="Shiels B."/>
            <person name="Tait A."/>
            <person name="Barrell B.G."/>
            <person name="Hall N."/>
        </authorList>
    </citation>
    <scope>NUCLEOTIDE SEQUENCE [LARGE SCALE GENOMIC DNA]</scope>
    <source>
        <strain evidence="3">Ankara</strain>
    </source>
</reference>
<organism evidence="2 3">
    <name type="scientific">Theileria annulata</name>
    <dbReference type="NCBI Taxonomy" id="5874"/>
    <lineage>
        <taxon>Eukaryota</taxon>
        <taxon>Sar</taxon>
        <taxon>Alveolata</taxon>
        <taxon>Apicomplexa</taxon>
        <taxon>Aconoidasida</taxon>
        <taxon>Piroplasmida</taxon>
        <taxon>Theileriidae</taxon>
        <taxon>Theileria</taxon>
    </lineage>
</organism>
<keyword evidence="3" id="KW-1185">Reference proteome</keyword>
<gene>
    <name evidence="2" type="ORF">TA17500</name>
</gene>
<feature type="region of interest" description="Disordered" evidence="1">
    <location>
        <begin position="550"/>
        <end position="584"/>
    </location>
</feature>
<proteinExistence type="predicted"/>
<evidence type="ECO:0000313" key="2">
    <source>
        <dbReference type="EMBL" id="CAI72874.1"/>
    </source>
</evidence>
<dbReference type="GeneID" id="3864313"/>
<dbReference type="EMBL" id="CR940347">
    <property type="protein sequence ID" value="CAI72874.1"/>
    <property type="molecule type" value="Genomic_DNA"/>
</dbReference>
<feature type="region of interest" description="Disordered" evidence="1">
    <location>
        <begin position="135"/>
        <end position="155"/>
    </location>
</feature>
<accession>Q4UJ65</accession>